<evidence type="ECO:0000313" key="2">
    <source>
        <dbReference type="Proteomes" id="UP001165960"/>
    </source>
</evidence>
<organism evidence="1 2">
    <name type="scientific">Entomophthora muscae</name>
    <dbReference type="NCBI Taxonomy" id="34485"/>
    <lineage>
        <taxon>Eukaryota</taxon>
        <taxon>Fungi</taxon>
        <taxon>Fungi incertae sedis</taxon>
        <taxon>Zoopagomycota</taxon>
        <taxon>Entomophthoromycotina</taxon>
        <taxon>Entomophthoromycetes</taxon>
        <taxon>Entomophthorales</taxon>
        <taxon>Entomophthoraceae</taxon>
        <taxon>Entomophthora</taxon>
    </lineage>
</organism>
<dbReference type="Proteomes" id="UP001165960">
    <property type="component" value="Unassembled WGS sequence"/>
</dbReference>
<comment type="caution">
    <text evidence="1">The sequence shown here is derived from an EMBL/GenBank/DDBJ whole genome shotgun (WGS) entry which is preliminary data.</text>
</comment>
<accession>A0ACC2UC36</accession>
<sequence length="83" mass="8829">MVLTTGAASPSVTLFPCNFSVPSPFVSEVPEPPKVSGPPLEEALLTPPIHLLSRPIPESGWTPTGEAGWAWKAMYTIGAKQTR</sequence>
<keyword evidence="2" id="KW-1185">Reference proteome</keyword>
<evidence type="ECO:0000313" key="1">
    <source>
        <dbReference type="EMBL" id="KAJ9083972.1"/>
    </source>
</evidence>
<dbReference type="EMBL" id="QTSX02000897">
    <property type="protein sequence ID" value="KAJ9083972.1"/>
    <property type="molecule type" value="Genomic_DNA"/>
</dbReference>
<gene>
    <name evidence="1" type="ORF">DSO57_1028926</name>
</gene>
<protein>
    <submittedName>
        <fullName evidence="1">Uncharacterized protein</fullName>
    </submittedName>
</protein>
<reference evidence="1" key="1">
    <citation type="submission" date="2022-04" db="EMBL/GenBank/DDBJ databases">
        <title>Genome of the entomopathogenic fungus Entomophthora muscae.</title>
        <authorList>
            <person name="Elya C."/>
            <person name="Lovett B.R."/>
            <person name="Lee E."/>
            <person name="Macias A.M."/>
            <person name="Hajek A.E."/>
            <person name="De Bivort B.L."/>
            <person name="Kasson M.T."/>
            <person name="De Fine Licht H.H."/>
            <person name="Stajich J.E."/>
        </authorList>
    </citation>
    <scope>NUCLEOTIDE SEQUENCE</scope>
    <source>
        <strain evidence="1">Berkeley</strain>
    </source>
</reference>
<proteinExistence type="predicted"/>
<name>A0ACC2UC36_9FUNG</name>